<evidence type="ECO:0000256" key="10">
    <source>
        <dbReference type="ARBA" id="ARBA00042775"/>
    </source>
</evidence>
<proteinExistence type="inferred from homology"/>
<dbReference type="Gene3D" id="3.10.50.40">
    <property type="match status" value="1"/>
</dbReference>
<dbReference type="EMBL" id="CP089977">
    <property type="protein sequence ID" value="UXZ04494.1"/>
    <property type="molecule type" value="Genomic_DNA"/>
</dbReference>
<keyword evidence="11" id="KW-0697">Rotamase</keyword>
<evidence type="ECO:0000313" key="13">
    <source>
        <dbReference type="EMBL" id="UXZ04494.1"/>
    </source>
</evidence>
<evidence type="ECO:0000256" key="2">
    <source>
        <dbReference type="ARBA" id="ARBA00022475"/>
    </source>
</evidence>
<reference evidence="13" key="1">
    <citation type="submission" date="2021-12" db="EMBL/GenBank/DDBJ databases">
        <title>taxonomy of Moraxella sp. ZY201224.</title>
        <authorList>
            <person name="Li F."/>
        </authorList>
    </citation>
    <scope>NUCLEOTIDE SEQUENCE</scope>
    <source>
        <strain evidence="13">ZY201224</strain>
    </source>
</reference>
<keyword evidence="2" id="KW-1003">Cell membrane</keyword>
<dbReference type="Gene3D" id="1.10.4030.10">
    <property type="entry name" value="Porin chaperone SurA, peptide-binding domain"/>
    <property type="match status" value="1"/>
</dbReference>
<dbReference type="Proteomes" id="UP001063782">
    <property type="component" value="Chromosome"/>
</dbReference>
<keyword evidence="14" id="KW-1185">Reference proteome</keyword>
<dbReference type="InterPro" id="IPR027304">
    <property type="entry name" value="Trigger_fact/SurA_dom_sf"/>
</dbReference>
<dbReference type="PROSITE" id="PS01096">
    <property type="entry name" value="PPIC_PPIASE_1"/>
    <property type="match status" value="1"/>
</dbReference>
<gene>
    <name evidence="13" type="ORF">LU297_07865</name>
</gene>
<protein>
    <recommendedName>
        <fullName evidence="9">Periplasmic chaperone PpiD</fullName>
    </recommendedName>
    <alternativeName>
        <fullName evidence="10">Periplasmic folding chaperone</fullName>
    </alternativeName>
</protein>
<dbReference type="InterPro" id="IPR052029">
    <property type="entry name" value="PpiD_chaperone"/>
</dbReference>
<keyword evidence="6" id="KW-0472">Membrane</keyword>
<comment type="subcellular location">
    <subcellularLocation>
        <location evidence="1">Cell inner membrane</location>
        <topology evidence="1">Single-pass type II membrane protein</topology>
        <orientation evidence="1">Periplasmic side</orientation>
    </subcellularLocation>
</comment>
<dbReference type="Pfam" id="PF13624">
    <property type="entry name" value="SurA_N_3"/>
    <property type="match status" value="1"/>
</dbReference>
<keyword evidence="3" id="KW-0997">Cell inner membrane</keyword>
<keyword evidence="4" id="KW-0812">Transmembrane</keyword>
<feature type="domain" description="PpiC" evidence="12">
    <location>
        <begin position="259"/>
        <end position="354"/>
    </location>
</feature>
<dbReference type="PANTHER" id="PTHR47529:SF1">
    <property type="entry name" value="PERIPLASMIC CHAPERONE PPID"/>
    <property type="match status" value="1"/>
</dbReference>
<name>A0ABY6F325_9GAMM</name>
<dbReference type="Pfam" id="PF00639">
    <property type="entry name" value="Rotamase"/>
    <property type="match status" value="1"/>
</dbReference>
<sequence>MRNFLQSWVGKALLVGTLIPMAFLGVQSTFGGARIQPDELIKIGDRTVELNAFQAEVNAERNALLEQGVDASLINEKALSDAVLKRMTDRALLENQASVLGMTVSDAMITQMLQGYEVFQEDGQFSNDKFAAYLQQNGMGKDALFAMERLRLSLRQLINGIAGTAIYPNSQVSHLLDLQLEAREVWVHRYRWQDYVAQVQISDDAIKTYFEANKDKMVKPATVDLSYIELSEATIKTDLPTDEEVRAQYTSYLKEKGLNDGRELAHILLTGDDAAAKAADIKKKLDLGASFEQLAKEYSQDPSKESGGVIGAFNPAVYGDKAADVEKALLGLTTGQISQPVQSNFGYHIFKVTKTDANAPSFDDLKDELINRAATHKRLSALSELTAKVNDMATDSMGVADIAKEIGVEVMEIKDYPQTQNQTALAQPAVIAAAFDEFTIQDQAVSPNLTLGDKTVWVQPKNHQPARPLTFEEAKEQIRQTLAKEEAVKLALKAAQEAVALAKTQGVSKLLTPATNMGMSTRANPKLSSQESSSLFLTQSGEEYDVWAVQSDEGASLMVGGKVDKATESQLDAASRLRAASVLRENVGSDQLEDYLQYLRDTNEIITNEDALKAQSH</sequence>
<dbReference type="InterPro" id="IPR023058">
    <property type="entry name" value="PPIase_PpiC_CS"/>
</dbReference>
<evidence type="ECO:0000256" key="5">
    <source>
        <dbReference type="ARBA" id="ARBA00022989"/>
    </source>
</evidence>
<dbReference type="SUPFAM" id="SSF54534">
    <property type="entry name" value="FKBP-like"/>
    <property type="match status" value="1"/>
</dbReference>
<accession>A0ABY6F325</accession>
<evidence type="ECO:0000256" key="7">
    <source>
        <dbReference type="ARBA" id="ARBA00023186"/>
    </source>
</evidence>
<keyword evidence="7" id="KW-0143">Chaperone</keyword>
<dbReference type="RefSeq" id="WP_263075979.1">
    <property type="nucleotide sequence ID" value="NZ_CP089977.1"/>
</dbReference>
<evidence type="ECO:0000256" key="9">
    <source>
        <dbReference type="ARBA" id="ARBA00040743"/>
    </source>
</evidence>
<evidence type="ECO:0000256" key="6">
    <source>
        <dbReference type="ARBA" id="ARBA00023136"/>
    </source>
</evidence>
<dbReference type="SUPFAM" id="SSF109998">
    <property type="entry name" value="Triger factor/SurA peptide-binding domain-like"/>
    <property type="match status" value="1"/>
</dbReference>
<dbReference type="InterPro" id="IPR046357">
    <property type="entry name" value="PPIase_dom_sf"/>
</dbReference>
<evidence type="ECO:0000256" key="4">
    <source>
        <dbReference type="ARBA" id="ARBA00022692"/>
    </source>
</evidence>
<keyword evidence="5" id="KW-1133">Transmembrane helix</keyword>
<organism evidence="13 14">
    <name type="scientific">Moraxella nasicaprae</name>
    <dbReference type="NCBI Taxonomy" id="2904122"/>
    <lineage>
        <taxon>Bacteria</taxon>
        <taxon>Pseudomonadati</taxon>
        <taxon>Pseudomonadota</taxon>
        <taxon>Gammaproteobacteria</taxon>
        <taxon>Moraxellales</taxon>
        <taxon>Moraxellaceae</taxon>
        <taxon>Moraxella</taxon>
    </lineage>
</organism>
<evidence type="ECO:0000259" key="12">
    <source>
        <dbReference type="PROSITE" id="PS50198"/>
    </source>
</evidence>
<evidence type="ECO:0000313" key="14">
    <source>
        <dbReference type="Proteomes" id="UP001063782"/>
    </source>
</evidence>
<dbReference type="PANTHER" id="PTHR47529">
    <property type="entry name" value="PEPTIDYL-PROLYL CIS-TRANS ISOMERASE D"/>
    <property type="match status" value="1"/>
</dbReference>
<evidence type="ECO:0000256" key="3">
    <source>
        <dbReference type="ARBA" id="ARBA00022519"/>
    </source>
</evidence>
<comment type="similarity">
    <text evidence="8">Belongs to the PpiD chaperone family.</text>
</comment>
<evidence type="ECO:0000256" key="11">
    <source>
        <dbReference type="PROSITE-ProRule" id="PRU00278"/>
    </source>
</evidence>
<keyword evidence="11" id="KW-0413">Isomerase</keyword>
<evidence type="ECO:0000256" key="1">
    <source>
        <dbReference type="ARBA" id="ARBA00004382"/>
    </source>
</evidence>
<dbReference type="PROSITE" id="PS50198">
    <property type="entry name" value="PPIC_PPIASE_2"/>
    <property type="match status" value="1"/>
</dbReference>
<dbReference type="InterPro" id="IPR000297">
    <property type="entry name" value="PPIase_PpiC"/>
</dbReference>
<evidence type="ECO:0000256" key="8">
    <source>
        <dbReference type="ARBA" id="ARBA00038408"/>
    </source>
</evidence>